<accession>A0ACC2X698</accession>
<gene>
    <name evidence="1" type="ORF">QFC22_003791</name>
</gene>
<dbReference type="EMBL" id="JASBWU010000010">
    <property type="protein sequence ID" value="KAJ9118571.1"/>
    <property type="molecule type" value="Genomic_DNA"/>
</dbReference>
<keyword evidence="2" id="KW-1185">Reference proteome</keyword>
<dbReference type="Proteomes" id="UP001243375">
    <property type="component" value="Unassembled WGS sequence"/>
</dbReference>
<protein>
    <submittedName>
        <fullName evidence="1">Uncharacterized protein</fullName>
    </submittedName>
</protein>
<evidence type="ECO:0000313" key="2">
    <source>
        <dbReference type="Proteomes" id="UP001243375"/>
    </source>
</evidence>
<proteinExistence type="predicted"/>
<name>A0ACC2X698_9TREE</name>
<comment type="caution">
    <text evidence="1">The sequence shown here is derived from an EMBL/GenBank/DDBJ whole genome shotgun (WGS) entry which is preliminary data.</text>
</comment>
<sequence length="934" mass="102138">MSPMHLTDSRPSSPSVGPAQREEKPVPVKLERHDSPVTVAVKKESSPRSSSPDSPPLSALLNPVNSKQQPNTNLSLQIPPANGQQAMQHSVSPAATPFSARAASVSSMSSSVVRQSPAPSPTPGPGSEQIEDRERRLREAQNRHFPSPPPSDDESFSVPVRQPFKSHYADAVNIEPRKNVRVVDSHVPDMEWTRSLPETEATPPDSPSSHSSASSEDVLMDTGDDAFEPLMGDIDDLASPRSRQSAQSSSSANVNSINNAGNADQQSTVGKRSTKEIGSAKGERLAAEQSSRKAKEPVPKKPWELRQFVAPEFKDLREKTISARETIPISDIQKLLPPVISGSDVKQLETSFAQLRKLLLPADGKKETRPRIELALLQVIWALNQIAEYGSSRYLKAFAADVSNMKLLEFFLNEAYQRGGLSIINKPDDRNKTDKTRLTEWRAICVAYFAIKAGVSFVRCLNALLRKLNPADEVLKQTRVRTRVNEWARIDDGLVDIRTIADEWTSDPKTRLPSTAPGVKRKAAVDENVTNNKRVRPEGSKGASDLPSSSKTATSARPNASGGKKTGEDNAMSLFLAPAPVSRPARPAPTRKAPPQNDALAQAFARLAPAQLAVEEPEPSRKSPDPLRPPRIGKDGKPRPHMSVKWKPDSILKEIRFIEGRSPNEHHDGSARQMEMDEGAALRQHIIEALRIPWYEPLPMGYRGTPDVQAVSPVETNEQAAREHNIPKIVITDESDVPYSPDETGVQVATVPENVARIPAYEEEEQAYMPSYQYIQQQENQNRTYNQPAYNQPVPATAPPATTSTFPAAGPSYNYGWAQAPQAYPANNPTMGNPMALFDAAALLQLSQQLAPRPVNAQAQPQYGQANPPPPYGSYNSSTGYNMPNGHNAQSGYNSHGGSANNSNNRRAGSGAARYPDRRDESPRQGSMYPRRGP</sequence>
<evidence type="ECO:0000313" key="1">
    <source>
        <dbReference type="EMBL" id="KAJ9118571.1"/>
    </source>
</evidence>
<organism evidence="1 2">
    <name type="scientific">Naganishia vaughanmartiniae</name>
    <dbReference type="NCBI Taxonomy" id="1424756"/>
    <lineage>
        <taxon>Eukaryota</taxon>
        <taxon>Fungi</taxon>
        <taxon>Dikarya</taxon>
        <taxon>Basidiomycota</taxon>
        <taxon>Agaricomycotina</taxon>
        <taxon>Tremellomycetes</taxon>
        <taxon>Filobasidiales</taxon>
        <taxon>Filobasidiaceae</taxon>
        <taxon>Naganishia</taxon>
    </lineage>
</organism>
<reference evidence="1" key="1">
    <citation type="submission" date="2023-04" db="EMBL/GenBank/DDBJ databases">
        <title>Draft Genome sequencing of Naganishia species isolated from polar environments using Oxford Nanopore Technology.</title>
        <authorList>
            <person name="Leo P."/>
            <person name="Venkateswaran K."/>
        </authorList>
    </citation>
    <scope>NUCLEOTIDE SEQUENCE</scope>
    <source>
        <strain evidence="1">MNA-CCFEE 5425</strain>
    </source>
</reference>